<dbReference type="AlphaFoldDB" id="K3XBH7"/>
<reference evidence="2" key="1">
    <citation type="journal article" date="2010" name="Genome Biol.">
        <title>Genome sequence of the necrotrophic plant pathogen Pythium ultimum reveals original pathogenicity mechanisms and effector repertoire.</title>
        <authorList>
            <person name="Levesque C.A."/>
            <person name="Brouwer H."/>
            <person name="Cano L."/>
            <person name="Hamilton J.P."/>
            <person name="Holt C."/>
            <person name="Huitema E."/>
            <person name="Raffaele S."/>
            <person name="Robideau G.P."/>
            <person name="Thines M."/>
            <person name="Win J."/>
            <person name="Zerillo M.M."/>
            <person name="Beakes G.W."/>
            <person name="Boore J.L."/>
            <person name="Busam D."/>
            <person name="Dumas B."/>
            <person name="Ferriera S."/>
            <person name="Fuerstenberg S.I."/>
            <person name="Gachon C.M."/>
            <person name="Gaulin E."/>
            <person name="Govers F."/>
            <person name="Grenville-Briggs L."/>
            <person name="Horner N."/>
            <person name="Hostetler J."/>
            <person name="Jiang R.H."/>
            <person name="Johnson J."/>
            <person name="Krajaejun T."/>
            <person name="Lin H."/>
            <person name="Meijer H.J."/>
            <person name="Moore B."/>
            <person name="Morris P."/>
            <person name="Phuntmart V."/>
            <person name="Puiu D."/>
            <person name="Shetty J."/>
            <person name="Stajich J.E."/>
            <person name="Tripathy S."/>
            <person name="Wawra S."/>
            <person name="van West P."/>
            <person name="Whitty B.R."/>
            <person name="Coutinho P.M."/>
            <person name="Henrissat B."/>
            <person name="Martin F."/>
            <person name="Thomas P.D."/>
            <person name="Tyler B.M."/>
            <person name="De Vries R.P."/>
            <person name="Kamoun S."/>
            <person name="Yandell M."/>
            <person name="Tisserat N."/>
            <person name="Buell C.R."/>
        </authorList>
    </citation>
    <scope>NUCLEOTIDE SEQUENCE</scope>
    <source>
        <strain evidence="2">DAOM:BR144</strain>
    </source>
</reference>
<name>K3XBH7_GLOUD</name>
<proteinExistence type="predicted"/>
<dbReference type="VEuPathDB" id="FungiDB:PYU1_G014545"/>
<dbReference type="HOGENOM" id="CLU_2745647_0_0_1"/>
<dbReference type="InParanoid" id="K3XBH7"/>
<reference evidence="2" key="2">
    <citation type="submission" date="2010-04" db="EMBL/GenBank/DDBJ databases">
        <authorList>
            <person name="Buell R."/>
            <person name="Hamilton J."/>
            <person name="Hostetler J."/>
        </authorList>
    </citation>
    <scope>NUCLEOTIDE SEQUENCE [LARGE SCALE GENOMIC DNA]</scope>
    <source>
        <strain evidence="2">DAOM:BR144</strain>
    </source>
</reference>
<sequence length="71" mass="8109">MPNILTSFTSQGTSISQTINVQPNEFGWLSIPNQSVQSIRFTILDQLYNFVQLQDPQIVIKLVIRERLSDS</sequence>
<organism evidence="1 2">
    <name type="scientific">Globisporangium ultimum (strain ATCC 200006 / CBS 805.95 / DAOM BR144)</name>
    <name type="common">Pythium ultimum</name>
    <dbReference type="NCBI Taxonomy" id="431595"/>
    <lineage>
        <taxon>Eukaryota</taxon>
        <taxon>Sar</taxon>
        <taxon>Stramenopiles</taxon>
        <taxon>Oomycota</taxon>
        <taxon>Peronosporomycetes</taxon>
        <taxon>Pythiales</taxon>
        <taxon>Pythiaceae</taxon>
        <taxon>Globisporangium</taxon>
    </lineage>
</organism>
<accession>K3XBH7</accession>
<reference evidence="1" key="3">
    <citation type="submission" date="2015-02" db="UniProtKB">
        <authorList>
            <consortium name="EnsemblProtists"/>
        </authorList>
    </citation>
    <scope>IDENTIFICATION</scope>
    <source>
        <strain evidence="1">DAOM BR144</strain>
    </source>
</reference>
<keyword evidence="2" id="KW-1185">Reference proteome</keyword>
<dbReference type="Proteomes" id="UP000019132">
    <property type="component" value="Unassembled WGS sequence"/>
</dbReference>
<dbReference type="EMBL" id="GL376574">
    <property type="status" value="NOT_ANNOTATED_CDS"/>
    <property type="molecule type" value="Genomic_DNA"/>
</dbReference>
<dbReference type="EnsemblProtists" id="PYU1_T014576">
    <property type="protein sequence ID" value="PYU1_T014576"/>
    <property type="gene ID" value="PYU1_G014545"/>
</dbReference>
<evidence type="ECO:0000313" key="1">
    <source>
        <dbReference type="EnsemblProtists" id="PYU1_T014576"/>
    </source>
</evidence>
<protein>
    <submittedName>
        <fullName evidence="1">Uncharacterized protein</fullName>
    </submittedName>
</protein>
<evidence type="ECO:0000313" key="2">
    <source>
        <dbReference type="Proteomes" id="UP000019132"/>
    </source>
</evidence>